<proteinExistence type="predicted"/>
<evidence type="ECO:0000313" key="1">
    <source>
        <dbReference type="EMBL" id="ACQ68186.1"/>
    </source>
</evidence>
<gene>
    <name evidence="1" type="ordered locus">HDEF_1571</name>
</gene>
<sequence length="39" mass="4294">MTEVRITLKQNDVMSLASIEVLTIINVIGRKKAPLNVNA</sequence>
<dbReference type="STRING" id="572265.HDEF_1571"/>
<dbReference type="HOGENOM" id="CLU_3310703_0_0_6"/>
<reference evidence="1 2" key="1">
    <citation type="journal article" date="2009" name="Proc. Natl. Acad. Sci. U.S.A.">
        <title>Hamiltonella defensa, genome evolution of protective bacterial endosymbiont from pathogenic ancestors.</title>
        <authorList>
            <person name="Degnan P.H."/>
            <person name="Yu Y."/>
            <person name="Sisneros N."/>
            <person name="Wing R.A."/>
            <person name="Moran N.A."/>
        </authorList>
    </citation>
    <scope>NUCLEOTIDE SEQUENCE [LARGE SCALE GENOMIC DNA]</scope>
    <source>
        <strain evidence="2">5AT</strain>
    </source>
</reference>
<dbReference type="Proteomes" id="UP000002334">
    <property type="component" value="Chromosome"/>
</dbReference>
<keyword evidence="2" id="KW-1185">Reference proteome</keyword>
<evidence type="ECO:0000313" key="2">
    <source>
        <dbReference type="Proteomes" id="UP000002334"/>
    </source>
</evidence>
<dbReference type="AlphaFoldDB" id="C4K6J3"/>
<dbReference type="KEGG" id="hde:HDEF_1571"/>
<dbReference type="EMBL" id="CP001277">
    <property type="protein sequence ID" value="ACQ68186.1"/>
    <property type="molecule type" value="Genomic_DNA"/>
</dbReference>
<name>C4K6J3_HAMD5</name>
<accession>C4K6J3</accession>
<protein>
    <submittedName>
        <fullName evidence="1">Uncharacterized protein</fullName>
    </submittedName>
</protein>
<organism evidence="1 2">
    <name type="scientific">Hamiltonella defensa subsp. Acyrthosiphon pisum (strain 5AT)</name>
    <dbReference type="NCBI Taxonomy" id="572265"/>
    <lineage>
        <taxon>Bacteria</taxon>
        <taxon>Pseudomonadati</taxon>
        <taxon>Pseudomonadota</taxon>
        <taxon>Gammaproteobacteria</taxon>
        <taxon>Enterobacterales</taxon>
        <taxon>Enterobacteriaceae</taxon>
        <taxon>aphid secondary symbionts</taxon>
        <taxon>Candidatus Williamhamiltonella</taxon>
    </lineage>
</organism>